<sequence length="25" mass="2874">MHAQMHTHLHAAKDALVLLYLLCPF</sequence>
<reference evidence="1" key="2">
    <citation type="journal article" date="2015" name="Fish Shellfish Immunol.">
        <title>Early steps in the European eel (Anguilla anguilla)-Vibrio vulnificus interaction in the gills: Role of the RtxA13 toxin.</title>
        <authorList>
            <person name="Callol A."/>
            <person name="Pajuelo D."/>
            <person name="Ebbesson L."/>
            <person name="Teles M."/>
            <person name="MacKenzie S."/>
            <person name="Amaro C."/>
        </authorList>
    </citation>
    <scope>NUCLEOTIDE SEQUENCE</scope>
</reference>
<name>A0A0E9TBI7_ANGAN</name>
<evidence type="ECO:0000313" key="1">
    <source>
        <dbReference type="EMBL" id="JAH50240.1"/>
    </source>
</evidence>
<dbReference type="AlphaFoldDB" id="A0A0E9TBI7"/>
<organism evidence="1">
    <name type="scientific">Anguilla anguilla</name>
    <name type="common">European freshwater eel</name>
    <name type="synonym">Muraena anguilla</name>
    <dbReference type="NCBI Taxonomy" id="7936"/>
    <lineage>
        <taxon>Eukaryota</taxon>
        <taxon>Metazoa</taxon>
        <taxon>Chordata</taxon>
        <taxon>Craniata</taxon>
        <taxon>Vertebrata</taxon>
        <taxon>Euteleostomi</taxon>
        <taxon>Actinopterygii</taxon>
        <taxon>Neopterygii</taxon>
        <taxon>Teleostei</taxon>
        <taxon>Anguilliformes</taxon>
        <taxon>Anguillidae</taxon>
        <taxon>Anguilla</taxon>
    </lineage>
</organism>
<protein>
    <submittedName>
        <fullName evidence="1">Uncharacterized protein</fullName>
    </submittedName>
</protein>
<proteinExistence type="predicted"/>
<accession>A0A0E9TBI7</accession>
<dbReference type="EMBL" id="GBXM01058337">
    <property type="protein sequence ID" value="JAH50240.1"/>
    <property type="molecule type" value="Transcribed_RNA"/>
</dbReference>
<reference evidence="1" key="1">
    <citation type="submission" date="2014-11" db="EMBL/GenBank/DDBJ databases">
        <authorList>
            <person name="Amaro Gonzalez C."/>
        </authorList>
    </citation>
    <scope>NUCLEOTIDE SEQUENCE</scope>
</reference>